<dbReference type="GO" id="GO:0005737">
    <property type="term" value="C:cytoplasm"/>
    <property type="evidence" value="ECO:0007669"/>
    <property type="project" value="UniProtKB-SubCell"/>
</dbReference>
<dbReference type="PIRSF" id="PIRSF017259">
    <property type="entry name" value="tRNA_mtfrase_TRM11"/>
    <property type="match status" value="1"/>
</dbReference>
<dbReference type="Gene3D" id="3.40.50.150">
    <property type="entry name" value="Vaccinia Virus protein VP39"/>
    <property type="match status" value="1"/>
</dbReference>
<dbReference type="AlphaFoldDB" id="A0A3G2S6U9"/>
<proteinExistence type="inferred from homology"/>
<evidence type="ECO:0000256" key="2">
    <source>
        <dbReference type="ARBA" id="ARBA00022490"/>
    </source>
</evidence>
<dbReference type="PRINTS" id="PR00507">
    <property type="entry name" value="N12N6MTFRASE"/>
</dbReference>
<evidence type="ECO:0000256" key="11">
    <source>
        <dbReference type="SAM" id="MobiDB-lite"/>
    </source>
</evidence>
<keyword evidence="8 10" id="KW-0694">RNA-binding</keyword>
<protein>
    <recommendedName>
        <fullName evidence="9">tRNA (guanine(10)-N(2))-methyltransferase</fullName>
        <ecNumber evidence="9">2.1.1.214</ecNumber>
    </recommendedName>
</protein>
<evidence type="ECO:0000256" key="7">
    <source>
        <dbReference type="ARBA" id="ARBA00022694"/>
    </source>
</evidence>
<evidence type="ECO:0000256" key="10">
    <source>
        <dbReference type="PROSITE-ProRule" id="PRU00959"/>
    </source>
</evidence>
<sequence>MARVYVLHCAQSHVSFRLPEIEASAAYLGIEYELLPTPSRQDPKGAMDDLSRPFHLCRLADDDAAKALLHRCSCIRAIWELWECADTYEQLHARNRASGMYLAWQSPDVSWKALMQGFHVALSEKRRLALIESFAYMNFQGPIRMRGADLTWGVIEEYSRPTDIQSVEARGQAEMGDRDPRLIQLFLGRKIKDRSGALPARDLIDVLSLKKRKYIGNTSMESEMSVIMANMALAGPGKLVYDPFAGTGSMLYACSILGAMSLGSDIDGRMLRGKNREHGIPGIRESAEQYGIQGRIIDAVTFDMTQAPWRTPFRGDMGLFDAIVTDPPYGVRAGAKRLGKRNAELQRDEPFIMPDGMPSHMMPDYVPPTKPYHLSELVTDLLEYASALLHPGGRLVFWLPTMNEEKAETSIPTHAHFDLVAHSIQDFGRWSRRLITMQKRQGVSAQIPTHTPVPGRIRANDKPDEFRNKLLAPTQS</sequence>
<dbReference type="InterPro" id="IPR029063">
    <property type="entry name" value="SAM-dependent_MTases_sf"/>
</dbReference>
<dbReference type="Proteomes" id="UP000269793">
    <property type="component" value="Chromosome II"/>
</dbReference>
<evidence type="ECO:0000256" key="5">
    <source>
        <dbReference type="ARBA" id="ARBA00022679"/>
    </source>
</evidence>
<evidence type="ECO:0000259" key="12">
    <source>
        <dbReference type="Pfam" id="PF01170"/>
    </source>
</evidence>
<keyword evidence="3 10" id="KW-0820">tRNA-binding</keyword>
<comment type="subcellular location">
    <subcellularLocation>
        <location evidence="1">Cytoplasm</location>
    </subcellularLocation>
</comment>
<dbReference type="GO" id="GO:0032259">
    <property type="term" value="P:methylation"/>
    <property type="evidence" value="ECO:0007669"/>
    <property type="project" value="UniProtKB-UniRule"/>
</dbReference>
<organism evidence="14 15">
    <name type="scientific">Malassezia restricta (strain ATCC 96810 / NBRC 103918 / CBS 7877)</name>
    <name type="common">Seborrheic dermatitis infection agent</name>
    <dbReference type="NCBI Taxonomy" id="425264"/>
    <lineage>
        <taxon>Eukaryota</taxon>
        <taxon>Fungi</taxon>
        <taxon>Dikarya</taxon>
        <taxon>Basidiomycota</taxon>
        <taxon>Ustilaginomycotina</taxon>
        <taxon>Malasseziomycetes</taxon>
        <taxon>Malasseziales</taxon>
        <taxon>Malasseziaceae</taxon>
        <taxon>Malassezia</taxon>
    </lineage>
</organism>
<dbReference type="EC" id="2.1.1.214" evidence="9"/>
<dbReference type="PROSITE" id="PS00092">
    <property type="entry name" value="N6_MTASE"/>
    <property type="match status" value="1"/>
</dbReference>
<dbReference type="OrthoDB" id="296065at2759"/>
<dbReference type="PANTHER" id="PTHR13370:SF3">
    <property type="entry name" value="TRNA (GUANINE(10)-N2)-METHYLTRANSFERASE HOMOLOG"/>
    <property type="match status" value="1"/>
</dbReference>
<dbReference type="PANTHER" id="PTHR13370">
    <property type="entry name" value="RNA METHYLASE-RELATED"/>
    <property type="match status" value="1"/>
</dbReference>
<dbReference type="STRING" id="425264.A0A3G2S6U9"/>
<evidence type="ECO:0000259" key="13">
    <source>
        <dbReference type="Pfam" id="PF25904"/>
    </source>
</evidence>
<evidence type="ECO:0000256" key="8">
    <source>
        <dbReference type="ARBA" id="ARBA00022884"/>
    </source>
</evidence>
<evidence type="ECO:0000313" key="14">
    <source>
        <dbReference type="EMBL" id="AYO41777.1"/>
    </source>
</evidence>
<dbReference type="InterPro" id="IPR002052">
    <property type="entry name" value="DNA_methylase_N6_adenine_CS"/>
</dbReference>
<reference evidence="14 15" key="1">
    <citation type="submission" date="2018-10" db="EMBL/GenBank/DDBJ databases">
        <title>Complete genome sequence of Malassezia restricta CBS 7877.</title>
        <authorList>
            <person name="Morand S.C."/>
            <person name="Bertignac M."/>
            <person name="Iltis A."/>
            <person name="Kolder I."/>
            <person name="Pirovano W."/>
            <person name="Jourdain R."/>
            <person name="Clavaud C."/>
        </authorList>
    </citation>
    <scope>NUCLEOTIDE SEQUENCE [LARGE SCALE GENOMIC DNA]</scope>
    <source>
        <strain evidence="14 15">CBS 7877</strain>
    </source>
</reference>
<keyword evidence="7 10" id="KW-0819">tRNA processing</keyword>
<keyword evidence="2" id="KW-0963">Cytoplasm</keyword>
<dbReference type="GO" id="GO:0000049">
    <property type="term" value="F:tRNA binding"/>
    <property type="evidence" value="ECO:0007669"/>
    <property type="project" value="UniProtKB-UniRule"/>
</dbReference>
<evidence type="ECO:0000256" key="6">
    <source>
        <dbReference type="ARBA" id="ARBA00022691"/>
    </source>
</evidence>
<dbReference type="PROSITE" id="PS51627">
    <property type="entry name" value="SAM_MT_TRM11"/>
    <property type="match status" value="1"/>
</dbReference>
<feature type="domain" description="tRNA (guanine(10)-N(2))-methyltransferase TRMT11 N-terminal" evidence="13">
    <location>
        <begin position="5"/>
        <end position="169"/>
    </location>
</feature>
<dbReference type="GO" id="GO:0160102">
    <property type="term" value="F:tRNA (guanine(10)-N2)-methyltransferase activity"/>
    <property type="evidence" value="ECO:0007669"/>
    <property type="project" value="UniProtKB-EC"/>
</dbReference>
<feature type="domain" description="Ribosomal RNA large subunit methyltransferase K/L-like methyltransferase" evidence="12">
    <location>
        <begin position="211"/>
        <end position="337"/>
    </location>
</feature>
<comment type="similarity">
    <text evidence="10">Belongs to the class I-like SAM-binding methyltransferase superfamily. TRM11 methyltransferase family.</text>
</comment>
<dbReference type="Pfam" id="PF01170">
    <property type="entry name" value="UPF0020"/>
    <property type="match status" value="1"/>
</dbReference>
<accession>A0A3G2S6U9</accession>
<evidence type="ECO:0000256" key="9">
    <source>
        <dbReference type="ARBA" id="ARBA00066937"/>
    </source>
</evidence>
<keyword evidence="6 10" id="KW-0949">S-adenosyl-L-methionine</keyword>
<evidence type="ECO:0000256" key="4">
    <source>
        <dbReference type="ARBA" id="ARBA00022603"/>
    </source>
</evidence>
<keyword evidence="15" id="KW-1185">Reference proteome</keyword>
<dbReference type="Pfam" id="PF25904">
    <property type="entry name" value="Tmrp11_N"/>
    <property type="match status" value="1"/>
</dbReference>
<name>A0A3G2S6U9_MALR7</name>
<dbReference type="GO" id="GO:0008033">
    <property type="term" value="P:tRNA processing"/>
    <property type="evidence" value="ECO:0007669"/>
    <property type="project" value="UniProtKB-UniRule"/>
</dbReference>
<keyword evidence="4 10" id="KW-0489">Methyltransferase</keyword>
<evidence type="ECO:0000256" key="3">
    <source>
        <dbReference type="ARBA" id="ARBA00022555"/>
    </source>
</evidence>
<dbReference type="InterPro" id="IPR000241">
    <property type="entry name" value="RlmKL-like_Mtase"/>
</dbReference>
<evidence type="ECO:0000256" key="1">
    <source>
        <dbReference type="ARBA" id="ARBA00004496"/>
    </source>
</evidence>
<dbReference type="InterPro" id="IPR059073">
    <property type="entry name" value="TRMT11_N"/>
</dbReference>
<keyword evidence="5 10" id="KW-0808">Transferase</keyword>
<dbReference type="GO" id="GO:0043527">
    <property type="term" value="C:tRNA methyltransferase complex"/>
    <property type="evidence" value="ECO:0007669"/>
    <property type="project" value="UniProtKB-ARBA"/>
</dbReference>
<evidence type="ECO:0000313" key="15">
    <source>
        <dbReference type="Proteomes" id="UP000269793"/>
    </source>
</evidence>
<dbReference type="SUPFAM" id="SSF53335">
    <property type="entry name" value="S-adenosyl-L-methionine-dependent methyltransferases"/>
    <property type="match status" value="1"/>
</dbReference>
<dbReference type="EMBL" id="CP033149">
    <property type="protein sequence ID" value="AYO41777.1"/>
    <property type="molecule type" value="Genomic_DNA"/>
</dbReference>
<dbReference type="InterPro" id="IPR016691">
    <property type="entry name" value="TRMT11"/>
</dbReference>
<dbReference type="VEuPathDB" id="FungiDB:DNF11_0827"/>
<feature type="region of interest" description="Disordered" evidence="11">
    <location>
        <begin position="441"/>
        <end position="461"/>
    </location>
</feature>
<gene>
    <name evidence="14" type="primary">trm11</name>
    <name evidence="14" type="ORF">DNF11_0827</name>
</gene>